<comment type="similarity">
    <text evidence="2">Belongs to the tryptophan 2-monooxygenase family.</text>
</comment>
<evidence type="ECO:0000256" key="2">
    <source>
        <dbReference type="ARBA" id="ARBA00005833"/>
    </source>
</evidence>
<dbReference type="GO" id="GO:0009851">
    <property type="term" value="P:auxin biosynthetic process"/>
    <property type="evidence" value="ECO:0007669"/>
    <property type="project" value="UniProtKB-KW"/>
</dbReference>
<dbReference type="EMBL" id="NCEB01000003">
    <property type="protein sequence ID" value="OYX35692.1"/>
    <property type="molecule type" value="Genomic_DNA"/>
</dbReference>
<dbReference type="InterPro" id="IPR036188">
    <property type="entry name" value="FAD/NAD-bd_sf"/>
</dbReference>
<evidence type="ECO:0000313" key="8">
    <source>
        <dbReference type="EMBL" id="OYX35692.1"/>
    </source>
</evidence>
<proteinExistence type="inferred from homology"/>
<dbReference type="Gene3D" id="3.50.50.60">
    <property type="entry name" value="FAD/NAD(P)-binding domain"/>
    <property type="match status" value="1"/>
</dbReference>
<gene>
    <name evidence="8" type="ORF">B7Z01_02015</name>
</gene>
<evidence type="ECO:0000259" key="7">
    <source>
        <dbReference type="Pfam" id="PF01593"/>
    </source>
</evidence>
<comment type="catalytic activity">
    <reaction evidence="6">
        <text>L-tryptophan + O2 = indole-3-acetamide + CO2 + H2O</text>
        <dbReference type="Rhea" id="RHEA:16165"/>
        <dbReference type="ChEBI" id="CHEBI:15377"/>
        <dbReference type="ChEBI" id="CHEBI:15379"/>
        <dbReference type="ChEBI" id="CHEBI:16031"/>
        <dbReference type="ChEBI" id="CHEBI:16526"/>
        <dbReference type="ChEBI" id="CHEBI:57912"/>
        <dbReference type="EC" id="1.13.12.3"/>
    </reaction>
</comment>
<sequence>MDPAVTAATLPASIDVAVIGAGAAGIAAARRLARAGVSVVVLEARDRIGGRAHTVGWDGHGLDLGCGWLHSADENMLVQPIAEAGWTLDRTPPPWSAEAPMLDAAPAERAAFSDAYEAFEARVDALAAKKVDRPVAEALEPGGVWNARLEAISSALNGAPFSRVSLLDFARYSESSANIRVVEGYGAAIAGFGADLPVRLGCAVQTIDVGGPRAVLRTSAGTVQADAVILTVPTSVLTAGAIRITPEPADLLDAASGLPLGLASKVHIALTDARDLPVDGRLWGPSDTVEVGRHHLRPFGRPMVETYLGGDLAWGLEREGQDAMFDFALQGLVDILGSGLRRRAAPAAVSGWGHDPWSLGAYSHALVGRSGDRARLRAPVAGRLFVAGEATAERFYGTAHGAWMEGERAADDTLARLGVQTRPVEAEA</sequence>
<comment type="caution">
    <text evidence="8">The sequence shown here is derived from an EMBL/GenBank/DDBJ whole genome shotgun (WGS) entry which is preliminary data.</text>
</comment>
<evidence type="ECO:0000256" key="1">
    <source>
        <dbReference type="ARBA" id="ARBA00004814"/>
    </source>
</evidence>
<dbReference type="AlphaFoldDB" id="A0A258FVB0"/>
<feature type="domain" description="Amine oxidase" evidence="7">
    <location>
        <begin position="148"/>
        <end position="412"/>
    </location>
</feature>
<dbReference type="Proteomes" id="UP000215595">
    <property type="component" value="Unassembled WGS sequence"/>
</dbReference>
<evidence type="ECO:0000256" key="5">
    <source>
        <dbReference type="ARBA" id="ARBA00023070"/>
    </source>
</evidence>
<dbReference type="SUPFAM" id="SSF54373">
    <property type="entry name" value="FAD-linked reductases, C-terminal domain"/>
    <property type="match status" value="1"/>
</dbReference>
<dbReference type="PANTHER" id="PTHR10742:SF410">
    <property type="entry name" value="LYSINE-SPECIFIC HISTONE DEMETHYLASE 2"/>
    <property type="match status" value="1"/>
</dbReference>
<accession>A0A258FVB0</accession>
<comment type="pathway">
    <text evidence="1">Plant hormone metabolism; auxin biosynthesis.</text>
</comment>
<dbReference type="Pfam" id="PF01593">
    <property type="entry name" value="Amino_oxidase"/>
    <property type="match status" value="2"/>
</dbReference>
<feature type="domain" description="Amine oxidase" evidence="7">
    <location>
        <begin position="24"/>
        <end position="77"/>
    </location>
</feature>
<reference evidence="8 9" key="1">
    <citation type="submission" date="2017-03" db="EMBL/GenBank/DDBJ databases">
        <title>Lifting the veil on microbial sulfur biogeochemistry in mining wastewaters.</title>
        <authorList>
            <person name="Kantor R.S."/>
            <person name="Colenbrander Nelson T."/>
            <person name="Marshall S."/>
            <person name="Bennett D."/>
            <person name="Apte S."/>
            <person name="Camacho D."/>
            <person name="Thomas B.C."/>
            <person name="Warren L.A."/>
            <person name="Banfield J.F."/>
        </authorList>
    </citation>
    <scope>NUCLEOTIDE SEQUENCE [LARGE SCALE GENOMIC DNA]</scope>
    <source>
        <strain evidence="8">32-69-9</strain>
    </source>
</reference>
<dbReference type="PRINTS" id="PR00420">
    <property type="entry name" value="RNGMNOXGNASE"/>
</dbReference>
<dbReference type="InterPro" id="IPR002937">
    <property type="entry name" value="Amino_oxidase"/>
</dbReference>
<organism evidence="8 9">
    <name type="scientific">Brevundimonas subvibrioides</name>
    <dbReference type="NCBI Taxonomy" id="74313"/>
    <lineage>
        <taxon>Bacteria</taxon>
        <taxon>Pseudomonadati</taxon>
        <taxon>Pseudomonadota</taxon>
        <taxon>Alphaproteobacteria</taxon>
        <taxon>Caulobacterales</taxon>
        <taxon>Caulobacteraceae</taxon>
        <taxon>Brevundimonas</taxon>
    </lineage>
</organism>
<protein>
    <recommendedName>
        <fullName evidence="4">Tryptophan 2-monooxygenase</fullName>
        <ecNumber evidence="3">1.13.12.3</ecNumber>
    </recommendedName>
</protein>
<evidence type="ECO:0000313" key="9">
    <source>
        <dbReference type="Proteomes" id="UP000215595"/>
    </source>
</evidence>
<evidence type="ECO:0000256" key="4">
    <source>
        <dbReference type="ARBA" id="ARBA00017871"/>
    </source>
</evidence>
<evidence type="ECO:0000256" key="6">
    <source>
        <dbReference type="ARBA" id="ARBA00047321"/>
    </source>
</evidence>
<dbReference type="SUPFAM" id="SSF51905">
    <property type="entry name" value="FAD/NAD(P)-binding domain"/>
    <property type="match status" value="1"/>
</dbReference>
<dbReference type="PANTHER" id="PTHR10742">
    <property type="entry name" value="FLAVIN MONOAMINE OXIDASE"/>
    <property type="match status" value="1"/>
</dbReference>
<dbReference type="InterPro" id="IPR050281">
    <property type="entry name" value="Flavin_monoamine_oxidase"/>
</dbReference>
<evidence type="ECO:0000256" key="3">
    <source>
        <dbReference type="ARBA" id="ARBA00012535"/>
    </source>
</evidence>
<dbReference type="EC" id="1.13.12.3" evidence="3"/>
<keyword evidence="5" id="KW-0073">Auxin biosynthesis</keyword>
<name>A0A258FVB0_9CAUL</name>
<dbReference type="GO" id="GO:0050361">
    <property type="term" value="F:tryptophan 2-monooxygenase activity"/>
    <property type="evidence" value="ECO:0007669"/>
    <property type="project" value="UniProtKB-EC"/>
</dbReference>